<comment type="caution">
    <text evidence="1">The sequence shown here is derived from an EMBL/GenBank/DDBJ whole genome shotgun (WGS) entry which is preliminary data.</text>
</comment>
<name>A0A699ZA58_HAELA</name>
<accession>A0A699ZA58</accession>
<gene>
    <name evidence="1" type="ORF">HaLaN_15928</name>
</gene>
<evidence type="ECO:0000313" key="2">
    <source>
        <dbReference type="Proteomes" id="UP000485058"/>
    </source>
</evidence>
<dbReference type="GO" id="GO:0003883">
    <property type="term" value="F:CTP synthase activity"/>
    <property type="evidence" value="ECO:0007669"/>
    <property type="project" value="InterPro"/>
</dbReference>
<dbReference type="UniPathway" id="UPA00159">
    <property type="reaction ID" value="UER00277"/>
</dbReference>
<dbReference type="SUPFAM" id="SSF52317">
    <property type="entry name" value="Class I glutamine amidotransferase-like"/>
    <property type="match status" value="1"/>
</dbReference>
<protein>
    <submittedName>
        <fullName evidence="1">UTP--ammonia ligase</fullName>
    </submittedName>
</protein>
<dbReference type="AlphaFoldDB" id="A0A699ZA58"/>
<dbReference type="GO" id="GO:0042802">
    <property type="term" value="F:identical protein binding"/>
    <property type="evidence" value="ECO:0007669"/>
    <property type="project" value="TreeGrafter"/>
</dbReference>
<dbReference type="EMBL" id="BLLF01001398">
    <property type="protein sequence ID" value="GFH19041.1"/>
    <property type="molecule type" value="Genomic_DNA"/>
</dbReference>
<dbReference type="InterPro" id="IPR004468">
    <property type="entry name" value="CTP_synthase"/>
</dbReference>
<organism evidence="1 2">
    <name type="scientific">Haematococcus lacustris</name>
    <name type="common">Green alga</name>
    <name type="synonym">Haematococcus pluvialis</name>
    <dbReference type="NCBI Taxonomy" id="44745"/>
    <lineage>
        <taxon>Eukaryota</taxon>
        <taxon>Viridiplantae</taxon>
        <taxon>Chlorophyta</taxon>
        <taxon>core chlorophytes</taxon>
        <taxon>Chlorophyceae</taxon>
        <taxon>CS clade</taxon>
        <taxon>Chlamydomonadales</taxon>
        <taxon>Haematococcaceae</taxon>
        <taxon>Haematococcus</taxon>
    </lineage>
</organism>
<dbReference type="PANTHER" id="PTHR11550:SF0">
    <property type="entry name" value="CTP SYNTHASE-RELATED"/>
    <property type="match status" value="1"/>
</dbReference>
<dbReference type="PANTHER" id="PTHR11550">
    <property type="entry name" value="CTP SYNTHASE"/>
    <property type="match status" value="1"/>
</dbReference>
<dbReference type="Gene3D" id="3.40.50.880">
    <property type="match status" value="1"/>
</dbReference>
<dbReference type="GO" id="GO:0019856">
    <property type="term" value="P:pyrimidine nucleobase biosynthetic process"/>
    <property type="evidence" value="ECO:0007669"/>
    <property type="project" value="TreeGrafter"/>
</dbReference>
<reference evidence="1 2" key="1">
    <citation type="submission" date="2020-02" db="EMBL/GenBank/DDBJ databases">
        <title>Draft genome sequence of Haematococcus lacustris strain NIES-144.</title>
        <authorList>
            <person name="Morimoto D."/>
            <person name="Nakagawa S."/>
            <person name="Yoshida T."/>
            <person name="Sawayama S."/>
        </authorList>
    </citation>
    <scope>NUCLEOTIDE SEQUENCE [LARGE SCALE GENOMIC DNA]</scope>
    <source>
        <strain evidence="1 2">NIES-144</strain>
    </source>
</reference>
<keyword evidence="2" id="KW-1185">Reference proteome</keyword>
<proteinExistence type="predicted"/>
<evidence type="ECO:0000313" key="1">
    <source>
        <dbReference type="EMBL" id="GFH19041.1"/>
    </source>
</evidence>
<feature type="non-terminal residue" evidence="1">
    <location>
        <position position="1"/>
    </location>
</feature>
<sequence length="81" mass="8991">IAVIEFARNVLGLKDANSIEFAPGTSSPAVVFMPEISTTHKGGTMRLGARKTVLQTMSCMSAKLYQREAYIDERHRHRQAV</sequence>
<dbReference type="Proteomes" id="UP000485058">
    <property type="component" value="Unassembled WGS sequence"/>
</dbReference>
<keyword evidence="1" id="KW-0436">Ligase</keyword>
<dbReference type="InterPro" id="IPR029062">
    <property type="entry name" value="Class_I_gatase-like"/>
</dbReference>
<dbReference type="GO" id="GO:0044210">
    <property type="term" value="P:'de novo' CTP biosynthetic process"/>
    <property type="evidence" value="ECO:0007669"/>
    <property type="project" value="UniProtKB-UniPathway"/>
</dbReference>